<dbReference type="SUPFAM" id="SSF52266">
    <property type="entry name" value="SGNH hydrolase"/>
    <property type="match status" value="1"/>
</dbReference>
<proteinExistence type="predicted"/>
<evidence type="ECO:0000256" key="7">
    <source>
        <dbReference type="ARBA" id="ARBA00023315"/>
    </source>
</evidence>
<reference evidence="12" key="1">
    <citation type="submission" date="2024-07" db="EMBL/GenBank/DDBJ databases">
        <authorList>
            <person name="Yu S.T."/>
        </authorList>
    </citation>
    <scope>NUCLEOTIDE SEQUENCE</scope>
    <source>
        <strain evidence="12">R41</strain>
    </source>
</reference>
<dbReference type="InterPro" id="IPR036514">
    <property type="entry name" value="SGNH_hydro_sf"/>
</dbReference>
<dbReference type="InterPro" id="IPR050879">
    <property type="entry name" value="Acyltransferase_3"/>
</dbReference>
<dbReference type="PANTHER" id="PTHR23028">
    <property type="entry name" value="ACETYLTRANSFERASE"/>
    <property type="match status" value="1"/>
</dbReference>
<evidence type="ECO:0000259" key="11">
    <source>
        <dbReference type="Pfam" id="PF19040"/>
    </source>
</evidence>
<feature type="transmembrane region" description="Helical" evidence="9">
    <location>
        <begin position="353"/>
        <end position="375"/>
    </location>
</feature>
<dbReference type="Pfam" id="PF01757">
    <property type="entry name" value="Acyl_transf_3"/>
    <property type="match status" value="1"/>
</dbReference>
<dbReference type="GO" id="GO:0016747">
    <property type="term" value="F:acyltransferase activity, transferring groups other than amino-acyl groups"/>
    <property type="evidence" value="ECO:0007669"/>
    <property type="project" value="InterPro"/>
</dbReference>
<keyword evidence="2" id="KW-1003">Cell membrane</keyword>
<dbReference type="AlphaFoldDB" id="A0AB39RMZ9"/>
<sequence>MHRQPPTEHPGPDGHEQQPYGQQGYGQQGQPEAYGQQGQQQPYGQQGQQQAYGRQGRPGYDQQAYGQQYGRPPAPPQQYVGQLIPQHPGQPQAQPQQQYTPQIPRQPQADQPYGGHGTAVVQTPVAPAVSASDPEPAPKPARSEKPPADKASKPAPMRSRFEAVDGLRGIAILSVLLYHTNWFSNGLFGVDAFFVLSGFLTTLVLIREVQRTGRIRVGRFYRRRFKRLLPGLMVALALVVALSYLTSPLKESRAVSQQALGALFQVGNWAQIARGDSYWDHFGAIQPLSAMWSLSITEQFYVVWPLVLVAAFAVFRRRVLPVAVLAVLLFAASALVAPVLWRGGNHDTDFLYLATHTRAVAFMAGAAAAFVVYLVQRTAAESRRASEDGGDGGSGGGFVYHLASLTAIVSLAAVVYLSIKVSTYHEPWLYQGGLAVVALLIALTAACLSTDRGPLARALRLKPLMEIGQISYSMYLLHLPVYWVLLMAYPDMKPYALFLLGAGLTWLLSMVMHYSIEQYRVRDWRPMRAVPVFTVASLVIGLGSYYLPTYVADSMRPDGKPLVLTLGDSMAEDFATSLAQHGNGYAVIDGGQGGCGVMSPQAVRDRVGKVLTNWNSCIGWKNYWADQLENTQPDAVLVHVGWDAAEQKIGGRWLTSCDSAYRTRYLKQLTAAVAVVQKQAPNTKILLMNERRANGAIIEKWGDCFNDVISTYVKSAPAEVSLLNLDAFLCPDGECVQYNAKGKRLYPDGDGVHLTKVGMGYVTPWLEKSLATALKK</sequence>
<evidence type="ECO:0000256" key="2">
    <source>
        <dbReference type="ARBA" id="ARBA00022475"/>
    </source>
</evidence>
<evidence type="ECO:0000256" key="6">
    <source>
        <dbReference type="ARBA" id="ARBA00023136"/>
    </source>
</evidence>
<feature type="transmembrane region" description="Helical" evidence="9">
    <location>
        <begin position="227"/>
        <end position="246"/>
    </location>
</feature>
<accession>A0AB39RMZ9</accession>
<dbReference type="GO" id="GO:0009103">
    <property type="term" value="P:lipopolysaccharide biosynthetic process"/>
    <property type="evidence" value="ECO:0007669"/>
    <property type="project" value="TreeGrafter"/>
</dbReference>
<keyword evidence="5 9" id="KW-1133">Transmembrane helix</keyword>
<dbReference type="GO" id="GO:0005886">
    <property type="term" value="C:plasma membrane"/>
    <property type="evidence" value="ECO:0007669"/>
    <property type="project" value="UniProtKB-SubCell"/>
</dbReference>
<feature type="transmembrane region" description="Helical" evidence="9">
    <location>
        <begin position="322"/>
        <end position="341"/>
    </location>
</feature>
<keyword evidence="4 9" id="KW-0812">Transmembrane</keyword>
<evidence type="ECO:0000256" key="9">
    <source>
        <dbReference type="SAM" id="Phobius"/>
    </source>
</evidence>
<evidence type="ECO:0000256" key="5">
    <source>
        <dbReference type="ARBA" id="ARBA00022989"/>
    </source>
</evidence>
<keyword evidence="6 9" id="KW-0472">Membrane</keyword>
<dbReference type="InterPro" id="IPR043968">
    <property type="entry name" value="SGNH"/>
</dbReference>
<feature type="transmembrane region" description="Helical" evidence="9">
    <location>
        <begin position="495"/>
        <end position="516"/>
    </location>
</feature>
<feature type="domain" description="SGNH" evidence="11">
    <location>
        <begin position="558"/>
        <end position="764"/>
    </location>
</feature>
<feature type="transmembrane region" description="Helical" evidence="9">
    <location>
        <begin position="396"/>
        <end position="416"/>
    </location>
</feature>
<evidence type="ECO:0000256" key="3">
    <source>
        <dbReference type="ARBA" id="ARBA00022679"/>
    </source>
</evidence>
<evidence type="ECO:0000313" key="12">
    <source>
        <dbReference type="EMBL" id="XDQ55447.1"/>
    </source>
</evidence>
<feature type="compositionally biased region" description="Low complexity" evidence="8">
    <location>
        <begin position="85"/>
        <end position="108"/>
    </location>
</feature>
<feature type="transmembrane region" description="Helical" evidence="9">
    <location>
        <begin position="299"/>
        <end position="315"/>
    </location>
</feature>
<dbReference type="Pfam" id="PF19040">
    <property type="entry name" value="SGNH"/>
    <property type="match status" value="1"/>
</dbReference>
<feature type="compositionally biased region" description="Basic and acidic residues" evidence="8">
    <location>
        <begin position="141"/>
        <end position="152"/>
    </location>
</feature>
<feature type="domain" description="Acyltransferase 3" evidence="10">
    <location>
        <begin position="162"/>
        <end position="512"/>
    </location>
</feature>
<feature type="transmembrane region" description="Helical" evidence="9">
    <location>
        <begin position="528"/>
        <end position="547"/>
    </location>
</feature>
<evidence type="ECO:0000256" key="1">
    <source>
        <dbReference type="ARBA" id="ARBA00004651"/>
    </source>
</evidence>
<keyword evidence="3" id="KW-0808">Transferase</keyword>
<feature type="region of interest" description="Disordered" evidence="8">
    <location>
        <begin position="1"/>
        <end position="157"/>
    </location>
</feature>
<name>A0AB39RMZ9_9ACTN</name>
<feature type="compositionally biased region" description="Low complexity" evidence="8">
    <location>
        <begin position="118"/>
        <end position="132"/>
    </location>
</feature>
<feature type="compositionally biased region" description="Low complexity" evidence="8">
    <location>
        <begin position="28"/>
        <end position="70"/>
    </location>
</feature>
<dbReference type="InterPro" id="IPR002656">
    <property type="entry name" value="Acyl_transf_3_dom"/>
</dbReference>
<evidence type="ECO:0000259" key="10">
    <source>
        <dbReference type="Pfam" id="PF01757"/>
    </source>
</evidence>
<feature type="transmembrane region" description="Helical" evidence="9">
    <location>
        <begin position="470"/>
        <end position="489"/>
    </location>
</feature>
<keyword evidence="7 12" id="KW-0012">Acyltransferase</keyword>
<feature type="transmembrane region" description="Helical" evidence="9">
    <location>
        <begin position="186"/>
        <end position="206"/>
    </location>
</feature>
<dbReference type="PANTHER" id="PTHR23028:SF53">
    <property type="entry name" value="ACYL_TRANSF_3 DOMAIN-CONTAINING PROTEIN"/>
    <property type="match status" value="1"/>
</dbReference>
<dbReference type="EMBL" id="CP163443">
    <property type="protein sequence ID" value="XDQ55447.1"/>
    <property type="molecule type" value="Genomic_DNA"/>
</dbReference>
<feature type="transmembrane region" description="Helical" evidence="9">
    <location>
        <begin position="428"/>
        <end position="449"/>
    </location>
</feature>
<dbReference type="Gene3D" id="3.40.50.1110">
    <property type="entry name" value="SGNH hydrolase"/>
    <property type="match status" value="1"/>
</dbReference>
<evidence type="ECO:0000256" key="4">
    <source>
        <dbReference type="ARBA" id="ARBA00022692"/>
    </source>
</evidence>
<protein>
    <submittedName>
        <fullName evidence="12">Acyltransferase family protein</fullName>
    </submittedName>
</protein>
<comment type="subcellular location">
    <subcellularLocation>
        <location evidence="1">Cell membrane</location>
        <topology evidence="1">Multi-pass membrane protein</topology>
    </subcellularLocation>
</comment>
<dbReference type="RefSeq" id="WP_369248592.1">
    <property type="nucleotide sequence ID" value="NZ_CP163443.1"/>
</dbReference>
<evidence type="ECO:0000256" key="8">
    <source>
        <dbReference type="SAM" id="MobiDB-lite"/>
    </source>
</evidence>
<organism evidence="12">
    <name type="scientific">Streptomyces sp. R41</name>
    <dbReference type="NCBI Taxonomy" id="3238632"/>
    <lineage>
        <taxon>Bacteria</taxon>
        <taxon>Bacillati</taxon>
        <taxon>Actinomycetota</taxon>
        <taxon>Actinomycetes</taxon>
        <taxon>Kitasatosporales</taxon>
        <taxon>Streptomycetaceae</taxon>
        <taxon>Streptomyces</taxon>
    </lineage>
</organism>
<gene>
    <name evidence="12" type="ORF">AB5J53_29160</name>
</gene>